<feature type="compositionally biased region" description="Basic and acidic residues" evidence="1">
    <location>
        <begin position="22"/>
        <end position="31"/>
    </location>
</feature>
<comment type="caution">
    <text evidence="2">The sequence shown here is derived from an EMBL/GenBank/DDBJ whole genome shotgun (WGS) entry which is preliminary data.</text>
</comment>
<feature type="compositionally biased region" description="Polar residues" evidence="1">
    <location>
        <begin position="83"/>
        <end position="95"/>
    </location>
</feature>
<evidence type="ECO:0000313" key="2">
    <source>
        <dbReference type="EMBL" id="VEL36493.1"/>
    </source>
</evidence>
<dbReference type="EMBL" id="CAAALY010252360">
    <property type="protein sequence ID" value="VEL36493.1"/>
    <property type="molecule type" value="Genomic_DNA"/>
</dbReference>
<sequence length="129" mass="14294">MRAWSRSPSPANRTSLRGHPVRSPESDEAHVLHQLNRSGAGTGTGPLRAVNPVASHMERSRAALEQLVEQDRNRRRAKESERQQQPQDGSNSRRSSPAGFYSPDHKGSSAERYRDELADFGAVMDIFSG</sequence>
<organism evidence="2 3">
    <name type="scientific">Protopolystoma xenopodis</name>
    <dbReference type="NCBI Taxonomy" id="117903"/>
    <lineage>
        <taxon>Eukaryota</taxon>
        <taxon>Metazoa</taxon>
        <taxon>Spiralia</taxon>
        <taxon>Lophotrochozoa</taxon>
        <taxon>Platyhelminthes</taxon>
        <taxon>Monogenea</taxon>
        <taxon>Polyopisthocotylea</taxon>
        <taxon>Polystomatidea</taxon>
        <taxon>Polystomatidae</taxon>
        <taxon>Protopolystoma</taxon>
    </lineage>
</organism>
<name>A0A448XH79_9PLAT</name>
<feature type="compositionally biased region" description="Polar residues" evidence="1">
    <location>
        <begin position="1"/>
        <end position="15"/>
    </location>
</feature>
<evidence type="ECO:0000256" key="1">
    <source>
        <dbReference type="SAM" id="MobiDB-lite"/>
    </source>
</evidence>
<gene>
    <name evidence="2" type="ORF">PXEA_LOCUS29933</name>
</gene>
<dbReference type="Proteomes" id="UP000784294">
    <property type="component" value="Unassembled WGS sequence"/>
</dbReference>
<keyword evidence="3" id="KW-1185">Reference proteome</keyword>
<protein>
    <submittedName>
        <fullName evidence="2">Uncharacterized protein</fullName>
    </submittedName>
</protein>
<feature type="compositionally biased region" description="Basic and acidic residues" evidence="1">
    <location>
        <begin position="103"/>
        <end position="113"/>
    </location>
</feature>
<reference evidence="2" key="1">
    <citation type="submission" date="2018-11" db="EMBL/GenBank/DDBJ databases">
        <authorList>
            <consortium name="Pathogen Informatics"/>
        </authorList>
    </citation>
    <scope>NUCLEOTIDE SEQUENCE</scope>
</reference>
<dbReference type="AlphaFoldDB" id="A0A448XH79"/>
<feature type="region of interest" description="Disordered" evidence="1">
    <location>
        <begin position="1"/>
        <end position="113"/>
    </location>
</feature>
<accession>A0A448XH79</accession>
<dbReference type="OrthoDB" id="10568123at2759"/>
<proteinExistence type="predicted"/>
<evidence type="ECO:0000313" key="3">
    <source>
        <dbReference type="Proteomes" id="UP000784294"/>
    </source>
</evidence>